<evidence type="ECO:0000313" key="2">
    <source>
        <dbReference type="EMBL" id="CAB1129142.1"/>
    </source>
</evidence>
<evidence type="ECO:0000256" key="1">
    <source>
        <dbReference type="SAM" id="Phobius"/>
    </source>
</evidence>
<name>A0A6F8ZHL3_9FIRM</name>
<gene>
    <name evidence="2" type="ORF">R50_1641</name>
</gene>
<sequence length="58" mass="6401">MKPDSDLMPIQKSPPCAAEEVVRMGFEGGALFMVVAESVLVAYAWIGWTILRDFARAE</sequence>
<keyword evidence="1" id="KW-0472">Membrane</keyword>
<accession>A0A6F8ZHL3</accession>
<organism evidence="2 3">
    <name type="scientific">Candidatus Hydrogenisulfobacillus filiaventi</name>
    <dbReference type="NCBI Taxonomy" id="2707344"/>
    <lineage>
        <taxon>Bacteria</taxon>
        <taxon>Bacillati</taxon>
        <taxon>Bacillota</taxon>
        <taxon>Clostridia</taxon>
        <taxon>Eubacteriales</taxon>
        <taxon>Clostridiales Family XVII. Incertae Sedis</taxon>
        <taxon>Candidatus Hydrogenisulfobacillus</taxon>
    </lineage>
</organism>
<keyword evidence="3" id="KW-1185">Reference proteome</keyword>
<dbReference type="EMBL" id="LR778114">
    <property type="protein sequence ID" value="CAB1129142.1"/>
    <property type="molecule type" value="Genomic_DNA"/>
</dbReference>
<dbReference type="AlphaFoldDB" id="A0A6F8ZHL3"/>
<proteinExistence type="predicted"/>
<dbReference type="Proteomes" id="UP000503399">
    <property type="component" value="Chromosome"/>
</dbReference>
<dbReference type="KEGG" id="hfv:R50_1641"/>
<evidence type="ECO:0000313" key="3">
    <source>
        <dbReference type="Proteomes" id="UP000503399"/>
    </source>
</evidence>
<feature type="transmembrane region" description="Helical" evidence="1">
    <location>
        <begin position="30"/>
        <end position="51"/>
    </location>
</feature>
<keyword evidence="1" id="KW-1133">Transmembrane helix</keyword>
<reference evidence="2 3" key="1">
    <citation type="submission" date="2020-02" db="EMBL/GenBank/DDBJ databases">
        <authorList>
            <person name="Hogendoorn C."/>
        </authorList>
    </citation>
    <scope>NUCLEOTIDE SEQUENCE [LARGE SCALE GENOMIC DNA]</scope>
    <source>
        <strain evidence="2">R501</strain>
    </source>
</reference>
<protein>
    <submittedName>
        <fullName evidence="2">Uncharacterized protein</fullName>
    </submittedName>
</protein>
<keyword evidence="1" id="KW-0812">Transmembrane</keyword>